<feature type="repeat" description="ANK" evidence="6">
    <location>
        <begin position="1605"/>
        <end position="1637"/>
    </location>
</feature>
<feature type="region of interest" description="Disordered" evidence="7">
    <location>
        <begin position="2108"/>
        <end position="2135"/>
    </location>
</feature>
<keyword evidence="3" id="KW-0489">Methyltransferase</keyword>
<dbReference type="SUPFAM" id="SSF82199">
    <property type="entry name" value="SET domain"/>
    <property type="match status" value="1"/>
</dbReference>
<feature type="domain" description="SET" evidence="8">
    <location>
        <begin position="1960"/>
        <end position="2077"/>
    </location>
</feature>
<feature type="compositionally biased region" description="Low complexity" evidence="7">
    <location>
        <begin position="923"/>
        <end position="934"/>
    </location>
</feature>
<comment type="subcellular location">
    <subcellularLocation>
        <location evidence="1">Chromosome</location>
    </subcellularLocation>
</comment>
<feature type="compositionally biased region" description="Low complexity" evidence="7">
    <location>
        <begin position="1053"/>
        <end position="1065"/>
    </location>
</feature>
<dbReference type="GO" id="GO:0019902">
    <property type="term" value="F:phosphatase binding"/>
    <property type="evidence" value="ECO:0007669"/>
    <property type="project" value="InterPro"/>
</dbReference>
<keyword evidence="2" id="KW-0158">Chromosome</keyword>
<feature type="compositionally biased region" description="Polar residues" evidence="7">
    <location>
        <begin position="717"/>
        <end position="727"/>
    </location>
</feature>
<dbReference type="PANTHER" id="PTHR46307:SF2">
    <property type="entry name" value="HISTONE-LYSINE N-METHYLTRANSFERASE EHMT1"/>
    <property type="match status" value="1"/>
</dbReference>
<evidence type="ECO:0000256" key="3">
    <source>
        <dbReference type="ARBA" id="ARBA00022603"/>
    </source>
</evidence>
<feature type="compositionally biased region" description="Polar residues" evidence="7">
    <location>
        <begin position="935"/>
        <end position="992"/>
    </location>
</feature>
<reference evidence="10" key="3">
    <citation type="submission" date="2025-09" db="UniProtKB">
        <authorList>
            <consortium name="Ensembl"/>
        </authorList>
    </citation>
    <scope>IDENTIFICATION</scope>
</reference>
<feature type="compositionally biased region" description="Pro residues" evidence="7">
    <location>
        <begin position="566"/>
        <end position="597"/>
    </location>
</feature>
<evidence type="ECO:0000313" key="11">
    <source>
        <dbReference type="Proteomes" id="UP000007635"/>
    </source>
</evidence>
<feature type="compositionally biased region" description="Acidic residues" evidence="7">
    <location>
        <begin position="736"/>
        <end position="745"/>
    </location>
</feature>
<dbReference type="GO" id="GO:0000785">
    <property type="term" value="C:chromatin"/>
    <property type="evidence" value="ECO:0007669"/>
    <property type="project" value="TreeGrafter"/>
</dbReference>
<keyword evidence="5" id="KW-0156">Chromatin regulator</keyword>
<feature type="compositionally biased region" description="Polar residues" evidence="7">
    <location>
        <begin position="1038"/>
        <end position="1052"/>
    </location>
</feature>
<feature type="region of interest" description="Disordered" evidence="7">
    <location>
        <begin position="1"/>
        <end position="132"/>
    </location>
</feature>
<feature type="region of interest" description="Disordered" evidence="7">
    <location>
        <begin position="238"/>
        <end position="259"/>
    </location>
</feature>
<dbReference type="InterPro" id="IPR043550">
    <property type="entry name" value="EHMT1/EHMT2"/>
</dbReference>
<dbReference type="PROSITE" id="PS50297">
    <property type="entry name" value="ANK_REP_REGION"/>
    <property type="match status" value="5"/>
</dbReference>
<dbReference type="Gene3D" id="1.25.40.20">
    <property type="entry name" value="Ankyrin repeat-containing domain"/>
    <property type="match status" value="1"/>
</dbReference>
<feature type="compositionally biased region" description="Polar residues" evidence="7">
    <location>
        <begin position="871"/>
        <end position="884"/>
    </location>
</feature>
<evidence type="ECO:0000259" key="9">
    <source>
        <dbReference type="PROSITE" id="PS50867"/>
    </source>
</evidence>
<dbReference type="GO" id="GO:0046974">
    <property type="term" value="F:histone H3K9 methyltransferase activity"/>
    <property type="evidence" value="ECO:0007669"/>
    <property type="project" value="TreeGrafter"/>
</dbReference>
<feature type="compositionally biased region" description="Low complexity" evidence="7">
    <location>
        <begin position="310"/>
        <end position="338"/>
    </location>
</feature>
<evidence type="ECO:0000313" key="10">
    <source>
        <dbReference type="Ensembl" id="ENSGACP00000058923.1"/>
    </source>
</evidence>
<feature type="compositionally biased region" description="Acidic residues" evidence="7">
    <location>
        <begin position="1214"/>
        <end position="1232"/>
    </location>
</feature>
<evidence type="ECO:0000256" key="2">
    <source>
        <dbReference type="ARBA" id="ARBA00022454"/>
    </source>
</evidence>
<dbReference type="InterPro" id="IPR047762">
    <property type="entry name" value="EHMT_CRR"/>
</dbReference>
<dbReference type="Proteomes" id="UP000007635">
    <property type="component" value="Chromosome XIV"/>
</dbReference>
<feature type="compositionally biased region" description="Polar residues" evidence="7">
    <location>
        <begin position="1195"/>
        <end position="1211"/>
    </location>
</feature>
<dbReference type="InterPro" id="IPR007728">
    <property type="entry name" value="Pre-SET_dom"/>
</dbReference>
<feature type="compositionally biased region" description="Low complexity" evidence="7">
    <location>
        <begin position="499"/>
        <end position="510"/>
    </location>
</feature>
<dbReference type="CDD" id="cd20905">
    <property type="entry name" value="EHMT_ZBD"/>
    <property type="match status" value="1"/>
</dbReference>
<dbReference type="Ensembl" id="ENSGACT00000056475.1">
    <property type="protein sequence ID" value="ENSGACP00000058923.1"/>
    <property type="gene ID" value="ENSGACG00000018063.2"/>
</dbReference>
<evidence type="ECO:0000256" key="4">
    <source>
        <dbReference type="ARBA" id="ARBA00022691"/>
    </source>
</evidence>
<reference evidence="10" key="2">
    <citation type="submission" date="2025-08" db="UniProtKB">
        <authorList>
            <consortium name="Ensembl"/>
        </authorList>
    </citation>
    <scope>IDENTIFICATION</scope>
</reference>
<dbReference type="PRINTS" id="PR01415">
    <property type="entry name" value="ANKYRIN"/>
</dbReference>
<dbReference type="GO" id="GO:0008270">
    <property type="term" value="F:zinc ion binding"/>
    <property type="evidence" value="ECO:0007669"/>
    <property type="project" value="InterPro"/>
</dbReference>
<feature type="compositionally biased region" description="Basic and acidic residues" evidence="7">
    <location>
        <begin position="824"/>
        <end position="846"/>
    </location>
</feature>
<dbReference type="PROSITE" id="PS50867">
    <property type="entry name" value="PRE_SET"/>
    <property type="match status" value="1"/>
</dbReference>
<feature type="region of interest" description="Disordered" evidence="7">
    <location>
        <begin position="807"/>
        <end position="1124"/>
    </location>
</feature>
<feature type="region of interest" description="Disordered" evidence="7">
    <location>
        <begin position="1149"/>
        <end position="1322"/>
    </location>
</feature>
<organism evidence="10 11">
    <name type="scientific">Gasterosteus aculeatus aculeatus</name>
    <name type="common">three-spined stickleback</name>
    <dbReference type="NCBI Taxonomy" id="481459"/>
    <lineage>
        <taxon>Eukaryota</taxon>
        <taxon>Metazoa</taxon>
        <taxon>Chordata</taxon>
        <taxon>Craniata</taxon>
        <taxon>Vertebrata</taxon>
        <taxon>Euteleostomi</taxon>
        <taxon>Actinopterygii</taxon>
        <taxon>Neopterygii</taxon>
        <taxon>Teleostei</taxon>
        <taxon>Neoteleostei</taxon>
        <taxon>Acanthomorphata</taxon>
        <taxon>Eupercaria</taxon>
        <taxon>Perciformes</taxon>
        <taxon>Cottioidei</taxon>
        <taxon>Gasterosteales</taxon>
        <taxon>Gasterosteidae</taxon>
        <taxon>Gasterosteus</taxon>
    </lineage>
</organism>
<evidence type="ECO:0000256" key="5">
    <source>
        <dbReference type="ARBA" id="ARBA00022853"/>
    </source>
</evidence>
<name>A0AAQ4R8F0_GASAC</name>
<accession>A0AAQ4R8F0</accession>
<dbReference type="PROSITE" id="PS50280">
    <property type="entry name" value="SET"/>
    <property type="match status" value="1"/>
</dbReference>
<feature type="domain" description="Pre-SET" evidence="9">
    <location>
        <begin position="1894"/>
        <end position="1957"/>
    </location>
</feature>
<feature type="compositionally biased region" description="Basic and acidic residues" evidence="7">
    <location>
        <begin position="423"/>
        <end position="440"/>
    </location>
</feature>
<feature type="compositionally biased region" description="Basic and acidic residues" evidence="7">
    <location>
        <begin position="1021"/>
        <end position="1037"/>
    </location>
</feature>
<sequence>MSGGGELRVLRQEPGQESPRMPAWKREILERRKAKGGGSGGAGAAETSPGGAGSQRVNGEQTGNANGGGTGGGPKRDGSARSYTISTATQHFANNKEPRATDAEETTAREDDDRRESLVLQESLGPLEENPFIKLEKERRRRQDRENAARPVQHILELYGNVPGIRTIRADNIIIIESDPDYFPEAGGNRSGSKWQQNGVSSYSSLSDLLDRRGSAVTEIRAKEVVIYDTSISKSEENLSTLGRPDHEAPSYEAGEGQGRVSRMLQKFDSNYGKLQKKSHSTENLLDCGGGGRPRLWSRPQPDLVPKARPGPSFSSQPSSPVFQGPSSSKPKPQPAASELSGTGHPRPVSPSRQWFEESGGHGAALRPGDEPDQGKTKPTRERGWEGSVVPIKPKVPCSPESRRVRAESPTSPVIFKVSRSSSDFEIRPSSKPDLDRIPDGDTQARALANLRLNSRNSFTVVPKRRPAASSTTGSPAPSSPNKSSPSHRAAEVATPGVPTTHAPMPTATPSKSDEEELQEEKRQVRVSNPEPSPPVATSPPPPEPRSPSPALTPAPNSPPALSSTPSPPAFPSSPPLSPVPSDSPAPSAPSPAPDQPPVDQLPVTNIDDVEVDPQQRVPAPSPAGQRRKGNTFTVVPKRRAAPEGLPGSPEPQQQEAPDEAPRGPTPPQAPYAQLGSLLKKRYPAVEEIEVIGGYLSLEKSCLSKTGSPGKKLKISFNESSLQSTHEYPSESSAWDSEDEDEDGDGPVADEQPSMVGRIHIPRPSFTSSPSHTNNGNGVVLHRRHSDICDVNAGGRSLRLGTMASVGTEPAGLAKGSVDNGASTKKEEHDAASNGEERPDVDKDVAARLSSSPPAEAMLNGTECDAAWRRSSPTRGSATSNNKTFLLLNENGALDAEPPHGSVTGSNGFILTKQQQDEGAGSGSAAKPGPGVSPHRTNWLPSGSPTGTHTTKSSPASASGCAQSSGTLRTDPSTGTTSGQETSDTKNGTASSPVPVPAAVTIHRARKTMSRPAVTPAQKLLNRELREAKSAKTETRVEPSQQPSAQNHLPQNSPDSPASAPTASSPVPPAAPATPPAPPAPEDAPDPPASAAPQASPTPPAPAKLQLGPYSGGLSLRKKKRRMGMYSLVPKKKTKVLKQRTVLEMFNELRESAKSPQAKEVANINGEKFEIASEEEESEEVESEEEERQQRTEEPVSTVQEATSEPVSQMQVGDEVESEESGEEDGEEEGTESDLSTESSLKKKLKKKMKSDGPWLKPSRKRRRRRRRIKAKDLEAADQPEASAQAERADGEERMQLCSPESINLNEPPKPTAPPQNKADTSGSVIEEAQELPLCSCRMETPKSREILTLADRKCMATESVDGQLTRCQGAILKHEMMRPSNSVQLLVLCEDHRNGMVKHQCCPGCGFFCRAGTFMECQPDLSISHRFHRACASVLKGQSFCPHCGEEAGKAKEVTIAKADTTSTVPPVPALTHGPATPGVPEGRADTTTGSSSVPALGAEVSGRADSSLSTPSAHGLDTFAVAGSSRTSTPPSGLATAVLPAIPPGPPRETLESILVALDTEKPKKLRFHPKQLYLSAKQGELKKVLLMLVDGIDPNFKMDSQNKRTPLHAAAEGGYKDICHMLVQAGANLDMCDDDQRTPLMEACENDHIETAQYLLRAGASVTHKDVEGFTCLHLAAKSGHYNIVEHLLSTGLININCQDDGGWTAMIWATEYKHVDQVNLLLCKGADINIRDKEENICLHWAAFSGSVEIAELLLNARCDLQAVNIHGDSPLHIAARENRFECVTLFLTRGADVFLKNREGETPPDCCSHNSKAWAALQTNRRERDARSTRLSRVEAKVLQSDIALGQEKVPLPCVNSVDSEPYPDDYKYIPENCVTSPMNIDRNITHLQYCVCKENCSTSICMCGQLSLRCWYDKRGCLLPEFCREEPPLIFECNHACSCWRTCKNRVVQNGIRTRLQLFRTSKKGWGVRAVQDIPQGTFVCEYVGEIISEAEAEMRQNDTYLFSLDDKPQDLYCIDARFYGNISRFLNHMCEPNLFACRVFTTHQDLRFPHIAFFASENIKAGEELGFNYGDHFWEVKSKSFSCECGSSKCKYSSAAMASLQADSTPEGRQQPSASPDTSSSNAPTSPS</sequence>
<dbReference type="InterPro" id="IPR036770">
    <property type="entry name" value="Ankyrin_rpt-contain_sf"/>
</dbReference>
<feature type="compositionally biased region" description="Pro residues" evidence="7">
    <location>
        <begin position="531"/>
        <end position="559"/>
    </location>
</feature>
<keyword evidence="3" id="KW-0808">Transferase</keyword>
<keyword evidence="11" id="KW-1185">Reference proteome</keyword>
<feature type="compositionally biased region" description="Basic residues" evidence="7">
    <location>
        <begin position="1258"/>
        <end position="1270"/>
    </location>
</feature>
<dbReference type="GO" id="GO:0032259">
    <property type="term" value="P:methylation"/>
    <property type="evidence" value="ECO:0007669"/>
    <property type="project" value="UniProtKB-KW"/>
</dbReference>
<feature type="compositionally biased region" description="Pro residues" evidence="7">
    <location>
        <begin position="1066"/>
        <end position="1102"/>
    </location>
</feature>
<evidence type="ECO:0000256" key="6">
    <source>
        <dbReference type="PROSITE-ProRule" id="PRU00023"/>
    </source>
</evidence>
<feature type="region of interest" description="Disordered" evidence="7">
    <location>
        <begin position="1464"/>
        <end position="1497"/>
    </location>
</feature>
<dbReference type="SMART" id="SM00248">
    <property type="entry name" value="ANK"/>
    <property type="match status" value="6"/>
</dbReference>
<dbReference type="Pfam" id="PF00023">
    <property type="entry name" value="Ank"/>
    <property type="match status" value="1"/>
</dbReference>
<dbReference type="GO" id="GO:0005634">
    <property type="term" value="C:nucleus"/>
    <property type="evidence" value="ECO:0007669"/>
    <property type="project" value="InterPro"/>
</dbReference>
<evidence type="ECO:0000259" key="8">
    <source>
        <dbReference type="PROSITE" id="PS50280"/>
    </source>
</evidence>
<feature type="repeat" description="ANK" evidence="6">
    <location>
        <begin position="1638"/>
        <end position="1670"/>
    </location>
</feature>
<dbReference type="InterPro" id="IPR046341">
    <property type="entry name" value="SET_dom_sf"/>
</dbReference>
<dbReference type="Pfam" id="PF21533">
    <property type="entry name" value="EHMT1-2_CRR"/>
    <property type="match status" value="1"/>
</dbReference>
<dbReference type="Pfam" id="PF13914">
    <property type="entry name" value="Phostensin"/>
    <property type="match status" value="1"/>
</dbReference>
<dbReference type="InterPro" id="IPR002110">
    <property type="entry name" value="Ankyrin_rpt"/>
</dbReference>
<dbReference type="InterPro" id="IPR025903">
    <property type="entry name" value="Phostensin/Taperin_N_dom"/>
</dbReference>
<evidence type="ECO:0000256" key="7">
    <source>
        <dbReference type="SAM" id="MobiDB-lite"/>
    </source>
</evidence>
<dbReference type="Pfam" id="PF12796">
    <property type="entry name" value="Ank_2"/>
    <property type="match status" value="2"/>
</dbReference>
<dbReference type="SMART" id="SM00468">
    <property type="entry name" value="PreSET"/>
    <property type="match status" value="1"/>
</dbReference>
<keyword evidence="4" id="KW-0949">S-adenosyl-L-methionine</keyword>
<dbReference type="GO" id="GO:0002039">
    <property type="term" value="F:p53 binding"/>
    <property type="evidence" value="ECO:0007669"/>
    <property type="project" value="InterPro"/>
</dbReference>
<feature type="compositionally biased region" description="Basic and acidic residues" evidence="7">
    <location>
        <begin position="368"/>
        <end position="385"/>
    </location>
</feature>
<protein>
    <recommendedName>
        <fullName evidence="12">Euchromatic histone-lysine N-methyltransferase 1a</fullName>
    </recommendedName>
</protein>
<feature type="repeat" description="ANK" evidence="6">
    <location>
        <begin position="1771"/>
        <end position="1803"/>
    </location>
</feature>
<dbReference type="Pfam" id="PF00856">
    <property type="entry name" value="SET"/>
    <property type="match status" value="1"/>
</dbReference>
<keyword evidence="6" id="KW-0040">ANK repeat</keyword>
<evidence type="ECO:0008006" key="12">
    <source>
        <dbReference type="Google" id="ProtNLM"/>
    </source>
</evidence>
<dbReference type="Pfam" id="PF05033">
    <property type="entry name" value="Pre-SET"/>
    <property type="match status" value="1"/>
</dbReference>
<feature type="region of interest" description="Disordered" evidence="7">
    <location>
        <begin position="273"/>
        <end position="675"/>
    </location>
</feature>
<feature type="compositionally biased region" description="Low complexity" evidence="7">
    <location>
        <begin position="468"/>
        <end position="487"/>
    </location>
</feature>
<dbReference type="Pfam" id="PF13916">
    <property type="entry name" value="Phostensin_N"/>
    <property type="match status" value="2"/>
</dbReference>
<dbReference type="FunFam" id="2.170.270.10:FF:000005">
    <property type="entry name" value="Euchromatic histone-lysine N-methyltransferase 2"/>
    <property type="match status" value="1"/>
</dbReference>
<feature type="compositionally biased region" description="Polar residues" evidence="7">
    <location>
        <begin position="903"/>
        <end position="914"/>
    </location>
</feature>
<dbReference type="Gene3D" id="2.170.270.10">
    <property type="entry name" value="SET domain"/>
    <property type="match status" value="1"/>
</dbReference>
<dbReference type="SMART" id="SM00317">
    <property type="entry name" value="SET"/>
    <property type="match status" value="1"/>
</dbReference>
<dbReference type="PANTHER" id="PTHR46307">
    <property type="entry name" value="G9A, ISOFORM B"/>
    <property type="match status" value="1"/>
</dbReference>
<reference evidence="10 11" key="1">
    <citation type="journal article" date="2021" name="G3 (Bethesda)">
        <title>Improved contiguity of the threespine stickleback genome using long-read sequencing.</title>
        <authorList>
            <person name="Nath S."/>
            <person name="Shaw D.E."/>
            <person name="White M.A."/>
        </authorList>
    </citation>
    <scope>NUCLEOTIDE SEQUENCE [LARGE SCALE GENOMIC DNA]</scope>
    <source>
        <strain evidence="10 11">Lake Benthic</strain>
    </source>
</reference>
<feature type="repeat" description="ANK" evidence="6">
    <location>
        <begin position="1671"/>
        <end position="1695"/>
    </location>
</feature>
<feature type="compositionally biased region" description="Basic and acidic residues" evidence="7">
    <location>
        <begin position="94"/>
        <end position="117"/>
    </location>
</feature>
<evidence type="ECO:0000256" key="1">
    <source>
        <dbReference type="ARBA" id="ARBA00004286"/>
    </source>
</evidence>
<feature type="compositionally biased region" description="Polar residues" evidence="7">
    <location>
        <begin position="81"/>
        <end position="93"/>
    </location>
</feature>
<feature type="repeat" description="ANK" evidence="6">
    <location>
        <begin position="1705"/>
        <end position="1737"/>
    </location>
</feature>
<feature type="compositionally biased region" description="Polar residues" evidence="7">
    <location>
        <begin position="765"/>
        <end position="777"/>
    </location>
</feature>
<dbReference type="InterPro" id="IPR025907">
    <property type="entry name" value="Phostensin/Taperin_PP1-bd_dom"/>
</dbReference>
<dbReference type="PROSITE" id="PS50088">
    <property type="entry name" value="ANK_REPEAT"/>
    <property type="match status" value="5"/>
</dbReference>
<dbReference type="GO" id="GO:0000122">
    <property type="term" value="P:negative regulation of transcription by RNA polymerase II"/>
    <property type="evidence" value="ECO:0007669"/>
    <property type="project" value="TreeGrafter"/>
</dbReference>
<feature type="compositionally biased region" description="Acidic residues" evidence="7">
    <location>
        <begin position="1172"/>
        <end position="1187"/>
    </location>
</feature>
<proteinExistence type="predicted"/>
<dbReference type="InterPro" id="IPR001214">
    <property type="entry name" value="SET_dom"/>
</dbReference>
<dbReference type="SUPFAM" id="SSF48403">
    <property type="entry name" value="Ankyrin repeat"/>
    <property type="match status" value="1"/>
</dbReference>
<dbReference type="GeneTree" id="ENSGT00940000156002"/>
<feature type="region of interest" description="Disordered" evidence="7">
    <location>
        <begin position="701"/>
        <end position="780"/>
    </location>
</feature>